<protein>
    <recommendedName>
        <fullName evidence="7">WW domain-containing protein</fullName>
    </recommendedName>
</protein>
<dbReference type="OrthoDB" id="187617at2759"/>
<evidence type="ECO:0000313" key="6">
    <source>
        <dbReference type="Proteomes" id="UP000011761"/>
    </source>
</evidence>
<feature type="compositionally biased region" description="Basic and acidic residues" evidence="2">
    <location>
        <begin position="712"/>
        <end position="725"/>
    </location>
</feature>
<dbReference type="PROSITE" id="PS51676">
    <property type="entry name" value="FF"/>
    <property type="match status" value="3"/>
</dbReference>
<evidence type="ECO:0008006" key="7">
    <source>
        <dbReference type="Google" id="ProtNLM"/>
    </source>
</evidence>
<dbReference type="PANTHER" id="PTHR11864">
    <property type="entry name" value="PRE-MRNA-PROCESSING PROTEIN PRP40"/>
    <property type="match status" value="1"/>
</dbReference>
<feature type="domain" description="WW" evidence="3">
    <location>
        <begin position="49"/>
        <end position="82"/>
    </location>
</feature>
<dbReference type="InterPro" id="IPR036517">
    <property type="entry name" value="FF_domain_sf"/>
</dbReference>
<feature type="domain" description="WW" evidence="3">
    <location>
        <begin position="1"/>
        <end position="32"/>
    </location>
</feature>
<feature type="compositionally biased region" description="Basic and acidic residues" evidence="2">
    <location>
        <begin position="564"/>
        <end position="620"/>
    </location>
</feature>
<dbReference type="GO" id="GO:0003723">
    <property type="term" value="F:RNA binding"/>
    <property type="evidence" value="ECO:0007669"/>
    <property type="project" value="TreeGrafter"/>
</dbReference>
<dbReference type="Gene3D" id="1.10.10.440">
    <property type="entry name" value="FF domain"/>
    <property type="match status" value="5"/>
</dbReference>
<dbReference type="KEGG" id="bcom:BAUCODRAFT_61170"/>
<dbReference type="CDD" id="cd00201">
    <property type="entry name" value="WW"/>
    <property type="match status" value="2"/>
</dbReference>
<dbReference type="AlphaFoldDB" id="M2N9V7"/>
<evidence type="ECO:0000259" key="3">
    <source>
        <dbReference type="PROSITE" id="PS50020"/>
    </source>
</evidence>
<accession>M2N9V7</accession>
<evidence type="ECO:0000259" key="4">
    <source>
        <dbReference type="PROSITE" id="PS51676"/>
    </source>
</evidence>
<feature type="region of interest" description="Disordered" evidence="2">
    <location>
        <begin position="88"/>
        <end position="143"/>
    </location>
</feature>
<dbReference type="RefSeq" id="XP_007672168.1">
    <property type="nucleotide sequence ID" value="XM_007673978.1"/>
</dbReference>
<dbReference type="GO" id="GO:0071004">
    <property type="term" value="C:U2-type prespliceosome"/>
    <property type="evidence" value="ECO:0007669"/>
    <property type="project" value="TreeGrafter"/>
</dbReference>
<dbReference type="eggNOG" id="KOG0152">
    <property type="taxonomic scope" value="Eukaryota"/>
</dbReference>
<keyword evidence="1" id="KW-0175">Coiled coil</keyword>
<dbReference type="EMBL" id="KB445550">
    <property type="protein sequence ID" value="EMD00984.1"/>
    <property type="molecule type" value="Genomic_DNA"/>
</dbReference>
<name>M2N9V7_BAUPA</name>
<dbReference type="GO" id="GO:0005685">
    <property type="term" value="C:U1 snRNP"/>
    <property type="evidence" value="ECO:0007669"/>
    <property type="project" value="TreeGrafter"/>
</dbReference>
<evidence type="ECO:0000313" key="5">
    <source>
        <dbReference type="EMBL" id="EMD00984.1"/>
    </source>
</evidence>
<dbReference type="HOGENOM" id="CLU_005825_1_0_1"/>
<dbReference type="Pfam" id="PF25432">
    <property type="entry name" value="FF_PRPF40A"/>
    <property type="match status" value="1"/>
</dbReference>
<evidence type="ECO:0000256" key="2">
    <source>
        <dbReference type="SAM" id="MobiDB-lite"/>
    </source>
</evidence>
<reference evidence="5 6" key="1">
    <citation type="journal article" date="2012" name="PLoS Pathog.">
        <title>Diverse lifestyles and strategies of plant pathogenesis encoded in the genomes of eighteen Dothideomycetes fungi.</title>
        <authorList>
            <person name="Ohm R.A."/>
            <person name="Feau N."/>
            <person name="Henrissat B."/>
            <person name="Schoch C.L."/>
            <person name="Horwitz B.A."/>
            <person name="Barry K.W."/>
            <person name="Condon B.J."/>
            <person name="Copeland A.C."/>
            <person name="Dhillon B."/>
            <person name="Glaser F."/>
            <person name="Hesse C.N."/>
            <person name="Kosti I."/>
            <person name="LaButti K."/>
            <person name="Lindquist E.A."/>
            <person name="Lucas S."/>
            <person name="Salamov A.A."/>
            <person name="Bradshaw R.E."/>
            <person name="Ciuffetti L."/>
            <person name="Hamelin R.C."/>
            <person name="Kema G.H.J."/>
            <person name="Lawrence C."/>
            <person name="Scott J.A."/>
            <person name="Spatafora J.W."/>
            <person name="Turgeon B.G."/>
            <person name="de Wit P.J.G.M."/>
            <person name="Zhong S."/>
            <person name="Goodwin S.B."/>
            <person name="Grigoriev I.V."/>
        </authorList>
    </citation>
    <scope>NUCLEOTIDE SEQUENCE [LARGE SCALE GENOMIC DNA]</scope>
    <source>
        <strain evidence="5 6">UAMH 10762</strain>
    </source>
</reference>
<dbReference type="GO" id="GO:0045292">
    <property type="term" value="P:mRNA cis splicing, via spliceosome"/>
    <property type="evidence" value="ECO:0007669"/>
    <property type="project" value="InterPro"/>
</dbReference>
<dbReference type="Pfam" id="PF01846">
    <property type="entry name" value="FF"/>
    <property type="match status" value="3"/>
</dbReference>
<feature type="compositionally biased region" description="Basic and acidic residues" evidence="2">
    <location>
        <begin position="696"/>
        <end position="705"/>
    </location>
</feature>
<feature type="compositionally biased region" description="Basic and acidic residues" evidence="2">
    <location>
        <begin position="631"/>
        <end position="678"/>
    </location>
</feature>
<dbReference type="SMART" id="SM00456">
    <property type="entry name" value="WW"/>
    <property type="match status" value="2"/>
</dbReference>
<feature type="region of interest" description="Disordered" evidence="2">
    <location>
        <begin position="564"/>
        <end position="740"/>
    </location>
</feature>
<dbReference type="InterPro" id="IPR002713">
    <property type="entry name" value="FF_domain"/>
</dbReference>
<sequence>MALWAEAKAADGRTYYYRKDGSGFTTWEKPEDYDGEAVSATPAVNADQAAIDAAWNTAHDNQNKVYYWNGITKLTTYDEPEAYRRQQQQVAQPAAPAFVAGGTPSYGGRDDHGPPRERRMDRRDDRDHLPQRAGFDKYRGPMPLKDEPAYTSPEQQEEAFVKLLKKYDVSHGMSYEEAMRKVIKERDFRAIPDPYDRQKAFNKYCDQVRAEEKGKEKERKEKLREDFRKMLSTHDDIHHYTRWKTARPLIEREAVFKQTGNEDERRQMFDEYVGELKRRHIQDEIDNRKTALQELESILKVIITDPDTTWTKAEQAIEENDRFTSLAVFRSLNKVDLLHAFDAHVRELDRARNEQKQKDKRLTTRRARVARDAFQQLLGGLHAQGRIKAGTKWQDFYPLIAEDERYLNMLTVPGSSPLDMFWDAVEDEDRKLRSKRNDALDVLEDRRFEMTEQTSLEEFGAIMSADPRTARFTDEELQMIYSRLMEKILRRLEEEKLNAERQQRKTVDALRSRIKHLDPPVRLGETYEEVAPRLEPFEEFQMLQDDDARRAAFEKHMRRIREKEQEDLERERVRRDRDQRNGSRRTERDDRERRHRTRTPEVDAYEADRKRAQANREKQYRKASFGLTPPPRERRDDRYDDRRRPDNMYERERREREMERERSYISRADPRDKGRTLDYGDEDAVVSQPGSIRKRRESDGSMRDNKRARRTRTPEPEQGVLKEEEPALQSGSEEGELAEL</sequence>
<proteinExistence type="predicted"/>
<dbReference type="STRING" id="717646.M2N9V7"/>
<dbReference type="GeneID" id="19115895"/>
<dbReference type="Gene3D" id="2.20.70.10">
    <property type="match status" value="2"/>
</dbReference>
<dbReference type="OMA" id="RDEIFQD"/>
<feature type="compositionally biased region" description="Low complexity" evidence="2">
    <location>
        <begin position="88"/>
        <end position="100"/>
    </location>
</feature>
<feature type="compositionally biased region" description="Basic and acidic residues" evidence="2">
    <location>
        <begin position="108"/>
        <end position="143"/>
    </location>
</feature>
<dbReference type="Proteomes" id="UP000011761">
    <property type="component" value="Unassembled WGS sequence"/>
</dbReference>
<keyword evidence="6" id="KW-1185">Reference proteome</keyword>
<feature type="domain" description="FF" evidence="4">
    <location>
        <begin position="281"/>
        <end position="347"/>
    </location>
</feature>
<dbReference type="InterPro" id="IPR001202">
    <property type="entry name" value="WW_dom"/>
</dbReference>
<dbReference type="PANTHER" id="PTHR11864:SF0">
    <property type="entry name" value="PRP40 PRE-MRNA PROCESSING FACTOR 40 HOMOLOG A (YEAST)"/>
    <property type="match status" value="1"/>
</dbReference>
<dbReference type="PROSITE" id="PS50020">
    <property type="entry name" value="WW_DOMAIN_2"/>
    <property type="match status" value="2"/>
</dbReference>
<dbReference type="InterPro" id="IPR036020">
    <property type="entry name" value="WW_dom_sf"/>
</dbReference>
<dbReference type="PROSITE" id="PS01159">
    <property type="entry name" value="WW_DOMAIN_1"/>
    <property type="match status" value="2"/>
</dbReference>
<dbReference type="SMART" id="SM00441">
    <property type="entry name" value="FF"/>
    <property type="match status" value="5"/>
</dbReference>
<feature type="domain" description="FF" evidence="4">
    <location>
        <begin position="220"/>
        <end position="275"/>
    </location>
</feature>
<dbReference type="SUPFAM" id="SSF81698">
    <property type="entry name" value="FF domain"/>
    <property type="match status" value="5"/>
</dbReference>
<evidence type="ECO:0000256" key="1">
    <source>
        <dbReference type="SAM" id="Coils"/>
    </source>
</evidence>
<organism evidence="5 6">
    <name type="scientific">Baudoinia panamericana (strain UAMH 10762)</name>
    <name type="common">Angels' share fungus</name>
    <name type="synonym">Baudoinia compniacensis (strain UAMH 10762)</name>
    <dbReference type="NCBI Taxonomy" id="717646"/>
    <lineage>
        <taxon>Eukaryota</taxon>
        <taxon>Fungi</taxon>
        <taxon>Dikarya</taxon>
        <taxon>Ascomycota</taxon>
        <taxon>Pezizomycotina</taxon>
        <taxon>Dothideomycetes</taxon>
        <taxon>Dothideomycetidae</taxon>
        <taxon>Mycosphaerellales</taxon>
        <taxon>Teratosphaeriaceae</taxon>
        <taxon>Baudoinia</taxon>
    </lineage>
</organism>
<gene>
    <name evidence="5" type="ORF">BAUCODRAFT_61170</name>
</gene>
<dbReference type="InterPro" id="IPR039726">
    <property type="entry name" value="Prp40-like"/>
</dbReference>
<feature type="coiled-coil region" evidence="1">
    <location>
        <begin position="482"/>
        <end position="509"/>
    </location>
</feature>
<dbReference type="SUPFAM" id="SSF51045">
    <property type="entry name" value="WW domain"/>
    <property type="match status" value="2"/>
</dbReference>
<feature type="domain" description="FF" evidence="4">
    <location>
        <begin position="366"/>
        <end position="427"/>
    </location>
</feature>